<gene>
    <name evidence="2" type="ORF">PXEA_LOCUS20788</name>
</gene>
<keyword evidence="1" id="KW-0472">Membrane</keyword>
<proteinExistence type="predicted"/>
<feature type="transmembrane region" description="Helical" evidence="1">
    <location>
        <begin position="6"/>
        <end position="31"/>
    </location>
</feature>
<name>A0A3S5CQ56_9PLAT</name>
<dbReference type="Proteomes" id="UP000784294">
    <property type="component" value="Unassembled WGS sequence"/>
</dbReference>
<keyword evidence="1" id="KW-1133">Transmembrane helix</keyword>
<dbReference type="EMBL" id="CAAALY010086637">
    <property type="protein sequence ID" value="VEL27348.1"/>
    <property type="molecule type" value="Genomic_DNA"/>
</dbReference>
<accession>A0A3S5CQ56</accession>
<reference evidence="2" key="1">
    <citation type="submission" date="2018-11" db="EMBL/GenBank/DDBJ databases">
        <authorList>
            <consortium name="Pathogen Informatics"/>
        </authorList>
    </citation>
    <scope>NUCLEOTIDE SEQUENCE</scope>
</reference>
<evidence type="ECO:0000313" key="3">
    <source>
        <dbReference type="Proteomes" id="UP000784294"/>
    </source>
</evidence>
<organism evidence="2 3">
    <name type="scientific">Protopolystoma xenopodis</name>
    <dbReference type="NCBI Taxonomy" id="117903"/>
    <lineage>
        <taxon>Eukaryota</taxon>
        <taxon>Metazoa</taxon>
        <taxon>Spiralia</taxon>
        <taxon>Lophotrochozoa</taxon>
        <taxon>Platyhelminthes</taxon>
        <taxon>Monogenea</taxon>
        <taxon>Polyopisthocotylea</taxon>
        <taxon>Polystomatidea</taxon>
        <taxon>Polystomatidae</taxon>
        <taxon>Protopolystoma</taxon>
    </lineage>
</organism>
<dbReference type="AlphaFoldDB" id="A0A3S5CQ56"/>
<comment type="caution">
    <text evidence="2">The sequence shown here is derived from an EMBL/GenBank/DDBJ whole genome shotgun (WGS) entry which is preliminary data.</text>
</comment>
<evidence type="ECO:0000313" key="2">
    <source>
        <dbReference type="EMBL" id="VEL27348.1"/>
    </source>
</evidence>
<keyword evidence="1" id="KW-0812">Transmembrane</keyword>
<keyword evidence="3" id="KW-1185">Reference proteome</keyword>
<sequence>MAVITGVIMNTCVLINALVLLVTVPVVVLSVHAGTRSQEKETPPRARIVQTASRRLAIGLVCCSRSTFSCLNELGSRSSASMSGSG</sequence>
<evidence type="ECO:0000256" key="1">
    <source>
        <dbReference type="SAM" id="Phobius"/>
    </source>
</evidence>
<protein>
    <submittedName>
        <fullName evidence="2">Uncharacterized protein</fullName>
    </submittedName>
</protein>